<feature type="compositionally biased region" description="Basic and acidic residues" evidence="1">
    <location>
        <begin position="1"/>
        <end position="12"/>
    </location>
</feature>
<reference evidence="2" key="2">
    <citation type="submission" date="2023-06" db="EMBL/GenBank/DDBJ databases">
        <authorList>
            <person name="Ma L."/>
            <person name="Liu K.-W."/>
            <person name="Li Z."/>
            <person name="Hsiao Y.-Y."/>
            <person name="Qi Y."/>
            <person name="Fu T."/>
            <person name="Tang G."/>
            <person name="Zhang D."/>
            <person name="Sun W.-H."/>
            <person name="Liu D.-K."/>
            <person name="Li Y."/>
            <person name="Chen G.-Z."/>
            <person name="Liu X.-D."/>
            <person name="Liao X.-Y."/>
            <person name="Jiang Y.-T."/>
            <person name="Yu X."/>
            <person name="Hao Y."/>
            <person name="Huang J."/>
            <person name="Zhao X.-W."/>
            <person name="Ke S."/>
            <person name="Chen Y.-Y."/>
            <person name="Wu W.-L."/>
            <person name="Hsu J.-L."/>
            <person name="Lin Y.-F."/>
            <person name="Huang M.-D."/>
            <person name="Li C.-Y."/>
            <person name="Huang L."/>
            <person name="Wang Z.-W."/>
            <person name="Zhao X."/>
            <person name="Zhong W.-Y."/>
            <person name="Peng D.-H."/>
            <person name="Ahmad S."/>
            <person name="Lan S."/>
            <person name="Zhang J.-S."/>
            <person name="Tsai W.-C."/>
            <person name="Van De Peer Y."/>
            <person name="Liu Z.-J."/>
        </authorList>
    </citation>
    <scope>NUCLEOTIDE SEQUENCE</scope>
    <source>
        <strain evidence="2">CP</strain>
        <tissue evidence="2">Leaves</tissue>
    </source>
</reference>
<protein>
    <submittedName>
        <fullName evidence="2">Uncharacterized protein</fullName>
    </submittedName>
</protein>
<proteinExistence type="predicted"/>
<evidence type="ECO:0000313" key="3">
    <source>
        <dbReference type="Proteomes" id="UP001180020"/>
    </source>
</evidence>
<comment type="caution">
    <text evidence="2">The sequence shown here is derived from an EMBL/GenBank/DDBJ whole genome shotgun (WGS) entry which is preliminary data.</text>
</comment>
<feature type="compositionally biased region" description="Gly residues" evidence="1">
    <location>
        <begin position="25"/>
        <end position="36"/>
    </location>
</feature>
<keyword evidence="3" id="KW-1185">Reference proteome</keyword>
<feature type="region of interest" description="Disordered" evidence="1">
    <location>
        <begin position="1"/>
        <end position="36"/>
    </location>
</feature>
<evidence type="ECO:0000313" key="2">
    <source>
        <dbReference type="EMBL" id="KAK1291816.1"/>
    </source>
</evidence>
<dbReference type="EMBL" id="JAUJYO010000017">
    <property type="protein sequence ID" value="KAK1291816.1"/>
    <property type="molecule type" value="Genomic_DNA"/>
</dbReference>
<accession>A0AAV9CRM7</accession>
<evidence type="ECO:0000256" key="1">
    <source>
        <dbReference type="SAM" id="MobiDB-lite"/>
    </source>
</evidence>
<gene>
    <name evidence="2" type="ORF">QJS10_CPB17g01473</name>
</gene>
<sequence length="91" mass="9753">MTEEYKKSRKEVGSCVRGSGKSRKMGGGGGGGVNSNGGLGSGWNAWALGIASTVWPDNGVEQWNAVVEEGQDIHKVEDKHFWEICLARGYP</sequence>
<dbReference type="AlphaFoldDB" id="A0AAV9CRM7"/>
<reference evidence="2" key="1">
    <citation type="journal article" date="2023" name="Nat. Commun.">
        <title>Diploid and tetraploid genomes of Acorus and the evolution of monocots.</title>
        <authorList>
            <person name="Ma L."/>
            <person name="Liu K.W."/>
            <person name="Li Z."/>
            <person name="Hsiao Y.Y."/>
            <person name="Qi Y."/>
            <person name="Fu T."/>
            <person name="Tang G.D."/>
            <person name="Zhang D."/>
            <person name="Sun W.H."/>
            <person name="Liu D.K."/>
            <person name="Li Y."/>
            <person name="Chen G.Z."/>
            <person name="Liu X.D."/>
            <person name="Liao X.Y."/>
            <person name="Jiang Y.T."/>
            <person name="Yu X."/>
            <person name="Hao Y."/>
            <person name="Huang J."/>
            <person name="Zhao X.W."/>
            <person name="Ke S."/>
            <person name="Chen Y.Y."/>
            <person name="Wu W.L."/>
            <person name="Hsu J.L."/>
            <person name="Lin Y.F."/>
            <person name="Huang M.D."/>
            <person name="Li C.Y."/>
            <person name="Huang L."/>
            <person name="Wang Z.W."/>
            <person name="Zhao X."/>
            <person name="Zhong W.Y."/>
            <person name="Peng D.H."/>
            <person name="Ahmad S."/>
            <person name="Lan S."/>
            <person name="Zhang J.S."/>
            <person name="Tsai W.C."/>
            <person name="Van de Peer Y."/>
            <person name="Liu Z.J."/>
        </authorList>
    </citation>
    <scope>NUCLEOTIDE SEQUENCE</scope>
    <source>
        <strain evidence="2">CP</strain>
    </source>
</reference>
<name>A0AAV9CRM7_ACOCL</name>
<dbReference type="Proteomes" id="UP001180020">
    <property type="component" value="Unassembled WGS sequence"/>
</dbReference>
<organism evidence="2 3">
    <name type="scientific">Acorus calamus</name>
    <name type="common">Sweet flag</name>
    <dbReference type="NCBI Taxonomy" id="4465"/>
    <lineage>
        <taxon>Eukaryota</taxon>
        <taxon>Viridiplantae</taxon>
        <taxon>Streptophyta</taxon>
        <taxon>Embryophyta</taxon>
        <taxon>Tracheophyta</taxon>
        <taxon>Spermatophyta</taxon>
        <taxon>Magnoliopsida</taxon>
        <taxon>Liliopsida</taxon>
        <taxon>Acoraceae</taxon>
        <taxon>Acorus</taxon>
    </lineage>
</organism>